<dbReference type="AlphaFoldDB" id="A0A1X6MRT8"/>
<dbReference type="InterPro" id="IPR050113">
    <property type="entry name" value="Ub_conjugating_enzyme"/>
</dbReference>
<dbReference type="SMART" id="SM00212">
    <property type="entry name" value="UBCc"/>
    <property type="match status" value="1"/>
</dbReference>
<dbReference type="Gene3D" id="3.10.110.10">
    <property type="entry name" value="Ubiquitin Conjugating Enzyme"/>
    <property type="match status" value="1"/>
</dbReference>
<dbReference type="PROSITE" id="PS50127">
    <property type="entry name" value="UBC_2"/>
    <property type="match status" value="1"/>
</dbReference>
<dbReference type="OrthoDB" id="7851174at2759"/>
<dbReference type="Proteomes" id="UP000194127">
    <property type="component" value="Unassembled WGS sequence"/>
</dbReference>
<evidence type="ECO:0000259" key="2">
    <source>
        <dbReference type="PROSITE" id="PS50127"/>
    </source>
</evidence>
<dbReference type="InterPro" id="IPR016135">
    <property type="entry name" value="UBQ-conjugating_enzyme/RWD"/>
</dbReference>
<name>A0A1X6MRT8_9APHY</name>
<evidence type="ECO:0000256" key="1">
    <source>
        <dbReference type="ARBA" id="ARBA00022786"/>
    </source>
</evidence>
<evidence type="ECO:0000313" key="3">
    <source>
        <dbReference type="EMBL" id="OSX58922.1"/>
    </source>
</evidence>
<organism evidence="3 4">
    <name type="scientific">Postia placenta MAD-698-R-SB12</name>
    <dbReference type="NCBI Taxonomy" id="670580"/>
    <lineage>
        <taxon>Eukaryota</taxon>
        <taxon>Fungi</taxon>
        <taxon>Dikarya</taxon>
        <taxon>Basidiomycota</taxon>
        <taxon>Agaricomycotina</taxon>
        <taxon>Agaricomycetes</taxon>
        <taxon>Polyporales</taxon>
        <taxon>Adustoporiaceae</taxon>
        <taxon>Rhodonia</taxon>
    </lineage>
</organism>
<gene>
    <name evidence="3" type="ORF">POSPLADRAFT_1049092</name>
</gene>
<dbReference type="EMBL" id="KZ110603">
    <property type="protein sequence ID" value="OSX58922.1"/>
    <property type="molecule type" value="Genomic_DNA"/>
</dbReference>
<dbReference type="STRING" id="670580.A0A1X6MRT8"/>
<dbReference type="GeneID" id="36324607"/>
<dbReference type="Pfam" id="PF00179">
    <property type="entry name" value="UQ_con"/>
    <property type="match status" value="1"/>
</dbReference>
<keyword evidence="1" id="KW-0833">Ubl conjugation pathway</keyword>
<sequence>MALKRIQKELIAIRKDPPPYCSAGPAGEDIFNWRATIIGPTGSAYEGGVFFLNVTFPKDYPLHPPQVRFETRIVHPNIDRGQDGHICIDILRDQWTPALTISNGGPFRTLSMCFLNTDSRSEL</sequence>
<accession>A0A1X6MRT8</accession>
<reference evidence="3 4" key="1">
    <citation type="submission" date="2017-04" db="EMBL/GenBank/DDBJ databases">
        <title>Genome Sequence of the Model Brown-Rot Fungus Postia placenta SB12.</title>
        <authorList>
            <consortium name="DOE Joint Genome Institute"/>
            <person name="Gaskell J."/>
            <person name="Kersten P."/>
            <person name="Larrondo L.F."/>
            <person name="Canessa P."/>
            <person name="Martinez D."/>
            <person name="Hibbett D."/>
            <person name="Schmoll M."/>
            <person name="Kubicek C.P."/>
            <person name="Martinez A.T."/>
            <person name="Yadav J."/>
            <person name="Master E."/>
            <person name="Magnuson J.K."/>
            <person name="James T."/>
            <person name="Yaver D."/>
            <person name="Berka R."/>
            <person name="Labutti K."/>
            <person name="Lipzen A."/>
            <person name="Aerts A."/>
            <person name="Barry K."/>
            <person name="Henrissat B."/>
            <person name="Blanchette R."/>
            <person name="Grigoriev I."/>
            <person name="Cullen D."/>
        </authorList>
    </citation>
    <scope>NUCLEOTIDE SEQUENCE [LARGE SCALE GENOMIC DNA]</scope>
    <source>
        <strain evidence="3 4">MAD-698-R-SB12</strain>
    </source>
</reference>
<protein>
    <recommendedName>
        <fullName evidence="2">UBC core domain-containing protein</fullName>
    </recommendedName>
</protein>
<proteinExistence type="predicted"/>
<dbReference type="PANTHER" id="PTHR24067">
    <property type="entry name" value="UBIQUITIN-CONJUGATING ENZYME E2"/>
    <property type="match status" value="1"/>
</dbReference>
<dbReference type="RefSeq" id="XP_024335716.1">
    <property type="nucleotide sequence ID" value="XM_024479657.1"/>
</dbReference>
<feature type="domain" description="UBC core" evidence="2">
    <location>
        <begin position="1"/>
        <end position="123"/>
    </location>
</feature>
<evidence type="ECO:0000313" key="4">
    <source>
        <dbReference type="Proteomes" id="UP000194127"/>
    </source>
</evidence>
<dbReference type="InterPro" id="IPR000608">
    <property type="entry name" value="UBC"/>
</dbReference>
<dbReference type="SUPFAM" id="SSF54495">
    <property type="entry name" value="UBC-like"/>
    <property type="match status" value="1"/>
</dbReference>
<keyword evidence="4" id="KW-1185">Reference proteome</keyword>